<dbReference type="Gene3D" id="1.20.5.500">
    <property type="entry name" value="Single helix bin"/>
    <property type="match status" value="1"/>
</dbReference>
<dbReference type="InterPro" id="IPR039008">
    <property type="entry name" value="IF_rod_dom"/>
</dbReference>
<sequence length="588" mass="67042">AAMATEFPPTPASGTRSLGRAAETPLSPARLSRLQEKEELQHLNDRLAAYIERVRALEADNSALQLRLSEQQAGTERELDCLRLHYEKELADARRTLDDTAIERATLQVELGKIGEEHRQLHVRNSKKESDLNLAQARMRDLDAQLIAKEADLATALNENRTLENELRELKDEVLTLNLSLEDTTKHLHSEMLRRVDLENNVKTLQEEMTFQKRLHEDKLKETKRVHESRVAEVESGRQREFESKLAEALQGIRKQHEEQIQGYKEELERTFSAKMENAQLTARRNSESASAAREELLETKKRIDTLVSQVNQYQSQNVDLESRINELQNLLDYDRDLHRKRMAEKEEEMAQAQRQAQEQLEEYEHLLDVKLALDLEINAYRKMLEGEEQRLRLSPSPPSRSMATPTTGKGRRILHGKKRKVKESKKRECGAAFKTIQHASASGNVSIEEIDADGKFVRLKNNSNEDQPLHGWVLRRHIGSVSDVTYKFPSQFTLQAGQVVTIWGAAAGVSPGPSDLVWKSQRSWGTGDSIDVTLITDDGKELAERKITFVPGGEESSEQDDEEITGSEMEFASQTKRRRKKKCCLVS</sequence>
<proteinExistence type="inferred from homology"/>
<dbReference type="Proteomes" id="UP000556200">
    <property type="component" value="Unassembled WGS sequence"/>
</dbReference>
<dbReference type="Gene3D" id="1.20.5.170">
    <property type="match status" value="1"/>
</dbReference>
<dbReference type="GO" id="GO:0005882">
    <property type="term" value="C:intermediate filament"/>
    <property type="evidence" value="ECO:0007669"/>
    <property type="project" value="UniProtKB-KW"/>
</dbReference>
<dbReference type="PANTHER" id="PTHR45721">
    <property type="entry name" value="LAMIN DM0-RELATED"/>
    <property type="match status" value="1"/>
</dbReference>
<dbReference type="Gene3D" id="2.60.40.1260">
    <property type="entry name" value="Lamin Tail domain"/>
    <property type="match status" value="1"/>
</dbReference>
<feature type="compositionally biased region" description="Acidic residues" evidence="7">
    <location>
        <begin position="556"/>
        <end position="566"/>
    </location>
</feature>
<dbReference type="GO" id="GO:0007097">
    <property type="term" value="P:nuclear migration"/>
    <property type="evidence" value="ECO:0007669"/>
    <property type="project" value="TreeGrafter"/>
</dbReference>
<evidence type="ECO:0000259" key="9">
    <source>
        <dbReference type="PROSITE" id="PS51842"/>
    </source>
</evidence>
<dbReference type="GO" id="GO:0005200">
    <property type="term" value="F:structural constituent of cytoskeleton"/>
    <property type="evidence" value="ECO:0007669"/>
    <property type="project" value="TreeGrafter"/>
</dbReference>
<comment type="similarity">
    <text evidence="5">Belongs to the intermediate filament family.</text>
</comment>
<dbReference type="SUPFAM" id="SSF64593">
    <property type="entry name" value="Intermediate filament protein, coiled coil region"/>
    <property type="match status" value="2"/>
</dbReference>
<keyword evidence="11" id="KW-1185">Reference proteome</keyword>
<evidence type="ECO:0000313" key="10">
    <source>
        <dbReference type="EMBL" id="NWQ70682.1"/>
    </source>
</evidence>
<dbReference type="SUPFAM" id="SSF74853">
    <property type="entry name" value="Lamin A/C globular tail domain"/>
    <property type="match status" value="1"/>
</dbReference>
<feature type="non-terminal residue" evidence="10">
    <location>
        <position position="588"/>
    </location>
</feature>
<feature type="domain" description="LTD" evidence="8">
    <location>
        <begin position="434"/>
        <end position="552"/>
    </location>
</feature>
<dbReference type="EMBL" id="VYZA01001594">
    <property type="protein sequence ID" value="NWQ70682.1"/>
    <property type="molecule type" value="Genomic_DNA"/>
</dbReference>
<dbReference type="PANTHER" id="PTHR45721:SF16">
    <property type="entry name" value="LAMIN-L(III)"/>
    <property type="match status" value="1"/>
</dbReference>
<comment type="subcellular location">
    <subcellularLocation>
        <location evidence="4">Nucleus lamina</location>
    </subcellularLocation>
</comment>
<feature type="region of interest" description="Disordered" evidence="7">
    <location>
        <begin position="549"/>
        <end position="588"/>
    </location>
</feature>
<evidence type="ECO:0000313" key="11">
    <source>
        <dbReference type="Proteomes" id="UP000556200"/>
    </source>
</evidence>
<dbReference type="PROSITE" id="PS51841">
    <property type="entry name" value="LTD"/>
    <property type="match status" value="1"/>
</dbReference>
<dbReference type="GO" id="GO:0005652">
    <property type="term" value="C:nuclear lamina"/>
    <property type="evidence" value="ECO:0007669"/>
    <property type="project" value="UniProtKB-SubCell"/>
</dbReference>
<dbReference type="PROSITE" id="PS51842">
    <property type="entry name" value="IF_ROD_2"/>
    <property type="match status" value="1"/>
</dbReference>
<dbReference type="Gene3D" id="1.20.5.1160">
    <property type="entry name" value="Vasodilator-stimulated phosphoprotein"/>
    <property type="match status" value="1"/>
</dbReference>
<dbReference type="Pfam" id="PF00932">
    <property type="entry name" value="LTD"/>
    <property type="match status" value="1"/>
</dbReference>
<evidence type="ECO:0000256" key="3">
    <source>
        <dbReference type="ARBA" id="ARBA00023289"/>
    </source>
</evidence>
<feature type="compositionally biased region" description="Basic residues" evidence="7">
    <location>
        <begin position="576"/>
        <end position="588"/>
    </location>
</feature>
<dbReference type="Pfam" id="PF00038">
    <property type="entry name" value="Filament"/>
    <property type="match status" value="1"/>
</dbReference>
<gene>
    <name evidence="10" type="primary">Laml3</name>
    <name evidence="10" type="ORF">NEOCIN_R05524</name>
</gene>
<dbReference type="InterPro" id="IPR001322">
    <property type="entry name" value="Lamin_tail_dom"/>
</dbReference>
<keyword evidence="3" id="KW-0449">Lipoprotein</keyword>
<evidence type="ECO:0000256" key="7">
    <source>
        <dbReference type="SAM" id="MobiDB-lite"/>
    </source>
</evidence>
<evidence type="ECO:0000256" key="1">
    <source>
        <dbReference type="ARBA" id="ARBA00022754"/>
    </source>
</evidence>
<dbReference type="SMART" id="SM01391">
    <property type="entry name" value="Filament"/>
    <property type="match status" value="1"/>
</dbReference>
<feature type="non-terminal residue" evidence="10">
    <location>
        <position position="1"/>
    </location>
</feature>
<feature type="coiled-coil region" evidence="6">
    <location>
        <begin position="33"/>
        <end position="215"/>
    </location>
</feature>
<evidence type="ECO:0000256" key="4">
    <source>
        <dbReference type="ARBA" id="ARBA00024186"/>
    </source>
</evidence>
<evidence type="ECO:0000259" key="8">
    <source>
        <dbReference type="PROSITE" id="PS51841"/>
    </source>
</evidence>
<dbReference type="PROSITE" id="PS00226">
    <property type="entry name" value="IF_ROD_1"/>
    <property type="match status" value="1"/>
</dbReference>
<evidence type="ECO:0000256" key="6">
    <source>
        <dbReference type="SAM" id="Coils"/>
    </source>
</evidence>
<organism evidence="10 11">
    <name type="scientific">Neopipo cinnamomea</name>
    <dbReference type="NCBI Taxonomy" id="456388"/>
    <lineage>
        <taxon>Eukaryota</taxon>
        <taxon>Metazoa</taxon>
        <taxon>Chordata</taxon>
        <taxon>Craniata</taxon>
        <taxon>Vertebrata</taxon>
        <taxon>Euteleostomi</taxon>
        <taxon>Archelosauria</taxon>
        <taxon>Archosauria</taxon>
        <taxon>Dinosauria</taxon>
        <taxon>Saurischia</taxon>
        <taxon>Theropoda</taxon>
        <taxon>Coelurosauria</taxon>
        <taxon>Aves</taxon>
        <taxon>Neognathae</taxon>
        <taxon>Neoaves</taxon>
        <taxon>Telluraves</taxon>
        <taxon>Australaves</taxon>
        <taxon>Passeriformes</taxon>
        <taxon>Tyrannidae</taxon>
        <taxon>Neopipo</taxon>
    </lineage>
</organism>
<feature type="region of interest" description="Disordered" evidence="7">
    <location>
        <begin position="389"/>
        <end position="427"/>
    </location>
</feature>
<protein>
    <submittedName>
        <fullName evidence="10">LAML3 protein</fullName>
    </submittedName>
</protein>
<keyword evidence="1 5" id="KW-0403">Intermediate filament</keyword>
<reference evidence="10 11" key="1">
    <citation type="submission" date="2019-09" db="EMBL/GenBank/DDBJ databases">
        <title>Bird 10,000 Genomes (B10K) Project - Family phase.</title>
        <authorList>
            <person name="Zhang G."/>
        </authorList>
    </citation>
    <scope>NUCLEOTIDE SEQUENCE [LARGE SCALE GENOMIC DNA]</scope>
    <source>
        <strain evidence="10">B10K-DU-004-15</strain>
        <tissue evidence="10">Mixed tissue sample</tissue>
    </source>
</reference>
<feature type="compositionally biased region" description="Basic residues" evidence="7">
    <location>
        <begin position="410"/>
        <end position="425"/>
    </location>
</feature>
<comment type="caution">
    <text evidence="10">The sequence shown here is derived from an EMBL/GenBank/DDBJ whole genome shotgun (WGS) entry which is preliminary data.</text>
</comment>
<feature type="domain" description="IF rod" evidence="9">
    <location>
        <begin position="36"/>
        <end position="392"/>
    </location>
</feature>
<keyword evidence="3" id="KW-0636">Prenylation</keyword>
<dbReference type="GO" id="GO:0031507">
    <property type="term" value="P:heterochromatin formation"/>
    <property type="evidence" value="ECO:0007669"/>
    <property type="project" value="TreeGrafter"/>
</dbReference>
<accession>A0A7K4RCT6</accession>
<feature type="region of interest" description="Disordered" evidence="7">
    <location>
        <begin position="1"/>
        <end position="26"/>
    </location>
</feature>
<evidence type="ECO:0000256" key="5">
    <source>
        <dbReference type="RuleBase" id="RU000685"/>
    </source>
</evidence>
<dbReference type="GO" id="GO:0006998">
    <property type="term" value="P:nuclear envelope organization"/>
    <property type="evidence" value="ECO:0007669"/>
    <property type="project" value="TreeGrafter"/>
</dbReference>
<dbReference type="AlphaFoldDB" id="A0A7K4RCT6"/>
<name>A0A7K4RCT6_9TYRA</name>
<dbReference type="InterPro" id="IPR018039">
    <property type="entry name" value="IF_conserved"/>
</dbReference>
<evidence type="ECO:0000256" key="2">
    <source>
        <dbReference type="ARBA" id="ARBA00023054"/>
    </source>
</evidence>
<feature type="coiled-coil region" evidence="6">
    <location>
        <begin position="247"/>
        <end position="370"/>
    </location>
</feature>
<dbReference type="InterPro" id="IPR036415">
    <property type="entry name" value="Lamin_tail_dom_sf"/>
</dbReference>
<dbReference type="GO" id="GO:0090435">
    <property type="term" value="P:protein localization to nuclear envelope"/>
    <property type="evidence" value="ECO:0007669"/>
    <property type="project" value="TreeGrafter"/>
</dbReference>
<dbReference type="GO" id="GO:0051664">
    <property type="term" value="P:nuclear pore localization"/>
    <property type="evidence" value="ECO:0007669"/>
    <property type="project" value="TreeGrafter"/>
</dbReference>
<keyword evidence="2 6" id="KW-0175">Coiled coil</keyword>